<feature type="non-terminal residue" evidence="3">
    <location>
        <position position="171"/>
    </location>
</feature>
<dbReference type="PANTHER" id="PTHR43818:SF11">
    <property type="entry name" value="BCDNA.GH03377"/>
    <property type="match status" value="1"/>
</dbReference>
<dbReference type="Gene3D" id="3.40.50.720">
    <property type="entry name" value="NAD(P)-binding Rossmann-like Domain"/>
    <property type="match status" value="1"/>
</dbReference>
<dbReference type="GO" id="GO:0000166">
    <property type="term" value="F:nucleotide binding"/>
    <property type="evidence" value="ECO:0007669"/>
    <property type="project" value="InterPro"/>
</dbReference>
<dbReference type="InterPro" id="IPR036291">
    <property type="entry name" value="NAD(P)-bd_dom_sf"/>
</dbReference>
<dbReference type="GO" id="GO:0016491">
    <property type="term" value="F:oxidoreductase activity"/>
    <property type="evidence" value="ECO:0007669"/>
    <property type="project" value="UniProtKB-KW"/>
</dbReference>
<evidence type="ECO:0000313" key="3">
    <source>
        <dbReference type="EMBL" id="SVC07675.1"/>
    </source>
</evidence>
<organism evidence="3">
    <name type="scientific">marine metagenome</name>
    <dbReference type="NCBI Taxonomy" id="408172"/>
    <lineage>
        <taxon>unclassified sequences</taxon>
        <taxon>metagenomes</taxon>
        <taxon>ecological metagenomes</taxon>
    </lineage>
</organism>
<dbReference type="EMBL" id="UINC01072209">
    <property type="protein sequence ID" value="SVC07675.1"/>
    <property type="molecule type" value="Genomic_DNA"/>
</dbReference>
<protein>
    <recommendedName>
        <fullName evidence="2">Gfo/Idh/MocA-like oxidoreductase N-terminal domain-containing protein</fullName>
    </recommendedName>
</protein>
<evidence type="ECO:0000259" key="2">
    <source>
        <dbReference type="Pfam" id="PF01408"/>
    </source>
</evidence>
<feature type="domain" description="Gfo/Idh/MocA-like oxidoreductase N-terminal" evidence="2">
    <location>
        <begin position="4"/>
        <end position="120"/>
    </location>
</feature>
<proteinExistence type="predicted"/>
<reference evidence="3" key="1">
    <citation type="submission" date="2018-05" db="EMBL/GenBank/DDBJ databases">
        <authorList>
            <person name="Lanie J.A."/>
            <person name="Ng W.-L."/>
            <person name="Kazmierczak K.M."/>
            <person name="Andrzejewski T.M."/>
            <person name="Davidsen T.M."/>
            <person name="Wayne K.J."/>
            <person name="Tettelin H."/>
            <person name="Glass J.I."/>
            <person name="Rusch D."/>
            <person name="Podicherti R."/>
            <person name="Tsui H.-C.T."/>
            <person name="Winkler M.E."/>
        </authorList>
    </citation>
    <scope>NUCLEOTIDE SEQUENCE</scope>
</reference>
<evidence type="ECO:0000256" key="1">
    <source>
        <dbReference type="ARBA" id="ARBA00023002"/>
    </source>
</evidence>
<dbReference type="InterPro" id="IPR050463">
    <property type="entry name" value="Gfo/Idh/MocA_oxidrdct_glycsds"/>
</dbReference>
<sequence>MAPLRIGIIGSGAIAQVHHLPNLAILKDLFSVEMLCDLSPQLAQTVAEEYHVRRHTGDWRELLAADLDAVILCHTDPKTEIAVAAFAEGKHVFIEKPICFSLQEADKIIAAQQAAGTVGQAGYMKVYDPAFEAAECEAHSMGPIRFVQIHHLHTNNSHHLAHFRLHRSEPA</sequence>
<name>A0A382J7Z3_9ZZZZ</name>
<keyword evidence="1" id="KW-0560">Oxidoreductase</keyword>
<gene>
    <name evidence="3" type="ORF">METZ01_LOCUS260529</name>
</gene>
<dbReference type="AlphaFoldDB" id="A0A382J7Z3"/>
<dbReference type="SUPFAM" id="SSF51735">
    <property type="entry name" value="NAD(P)-binding Rossmann-fold domains"/>
    <property type="match status" value="1"/>
</dbReference>
<dbReference type="Pfam" id="PF01408">
    <property type="entry name" value="GFO_IDH_MocA"/>
    <property type="match status" value="1"/>
</dbReference>
<dbReference type="InterPro" id="IPR000683">
    <property type="entry name" value="Gfo/Idh/MocA-like_OxRdtase_N"/>
</dbReference>
<accession>A0A382J7Z3</accession>
<dbReference type="PANTHER" id="PTHR43818">
    <property type="entry name" value="BCDNA.GH03377"/>
    <property type="match status" value="1"/>
</dbReference>